<evidence type="ECO:0000313" key="1">
    <source>
        <dbReference type="EMBL" id="XAI69852.1"/>
    </source>
</evidence>
<name>A0AAU6W0Q6_9VIRU</name>
<proteinExistence type="predicted"/>
<gene>
    <name evidence="1" type="ORF">Lyrsu03_00054</name>
</gene>
<protein>
    <submittedName>
        <fullName evidence="1">Uncharacterized protein</fullName>
    </submittedName>
</protein>
<sequence length="162" mass="18102">MEMDVAAQDQAVVRHTVVVTVPDLSEDSRVSHFAVTSEALRWHETNHVTAITFTHTALRVTTEVEPHAFVLDPTELWKMQLQLLVRYRLHLLVLTLTVHVVDVSSDLTATATTKGMDIAALTSMGHECPTVVVGEVFNETELGNHLLYLRHVTPPWWRSGSA</sequence>
<reference evidence="1" key="1">
    <citation type="journal article" date="2024" name="J. Gen. Virol.">
        <title>Novel phages of Pseudomonas syringae unveil numerous potential auxiliary metabolic genes.</title>
        <authorList>
            <person name="Feltin C."/>
            <person name="Garneau J.R."/>
            <person name="Morris C.E."/>
            <person name="Berard A."/>
            <person name="Torres-Barcelo C."/>
        </authorList>
    </citation>
    <scope>NUCLEOTIDE SEQUENCE</scope>
</reference>
<dbReference type="EMBL" id="PP179314">
    <property type="protein sequence ID" value="XAI69852.1"/>
    <property type="molecule type" value="Genomic_DNA"/>
</dbReference>
<organism evidence="1">
    <name type="scientific">Pseudomonas phage Lyrsu03</name>
    <dbReference type="NCBI Taxonomy" id="3138537"/>
    <lineage>
        <taxon>Viruses</taxon>
    </lineage>
</organism>
<accession>A0AAU6W0Q6</accession>